<organism evidence="2 3">
    <name type="scientific">Halorubrum tibetense</name>
    <dbReference type="NCBI Taxonomy" id="175631"/>
    <lineage>
        <taxon>Archaea</taxon>
        <taxon>Methanobacteriati</taxon>
        <taxon>Methanobacteriota</taxon>
        <taxon>Stenosarchaea group</taxon>
        <taxon>Halobacteria</taxon>
        <taxon>Halobacteriales</taxon>
        <taxon>Haloferacaceae</taxon>
        <taxon>Halorubrum</taxon>
    </lineage>
</organism>
<keyword evidence="3" id="KW-1185">Reference proteome</keyword>
<feature type="transmembrane region" description="Helical" evidence="1">
    <location>
        <begin position="22"/>
        <end position="46"/>
    </location>
</feature>
<dbReference type="EMBL" id="JBHSWW010000029">
    <property type="protein sequence ID" value="MFC6752599.1"/>
    <property type="molecule type" value="Genomic_DNA"/>
</dbReference>
<protein>
    <recommendedName>
        <fullName evidence="4">Flagellin</fullName>
    </recommendedName>
</protein>
<dbReference type="InterPro" id="IPR055685">
    <property type="entry name" value="DUF7261"/>
</dbReference>
<dbReference type="Proteomes" id="UP001596442">
    <property type="component" value="Unassembled WGS sequence"/>
</dbReference>
<dbReference type="Pfam" id="PF23922">
    <property type="entry name" value="DUF7261"/>
    <property type="match status" value="1"/>
</dbReference>
<keyword evidence="1" id="KW-0812">Transmembrane</keyword>
<keyword evidence="1" id="KW-0472">Membrane</keyword>
<gene>
    <name evidence="2" type="ORF">ACFQEU_03825</name>
</gene>
<accession>A0ABD5S7S6</accession>
<evidence type="ECO:0008006" key="4">
    <source>
        <dbReference type="Google" id="ProtNLM"/>
    </source>
</evidence>
<evidence type="ECO:0000313" key="2">
    <source>
        <dbReference type="EMBL" id="MFC6752599.1"/>
    </source>
</evidence>
<proteinExistence type="predicted"/>
<dbReference type="RefSeq" id="WP_379779441.1">
    <property type="nucleotide sequence ID" value="NZ_JBHSWW010000029.1"/>
</dbReference>
<evidence type="ECO:0000256" key="1">
    <source>
        <dbReference type="SAM" id="Phobius"/>
    </source>
</evidence>
<keyword evidence="1" id="KW-1133">Transmembrane helix</keyword>
<dbReference type="AlphaFoldDB" id="A0ABD5S7S6"/>
<reference evidence="2 3" key="1">
    <citation type="journal article" date="2019" name="Int. J. Syst. Evol. Microbiol.">
        <title>The Global Catalogue of Microorganisms (GCM) 10K type strain sequencing project: providing services to taxonomists for standard genome sequencing and annotation.</title>
        <authorList>
            <consortium name="The Broad Institute Genomics Platform"/>
            <consortium name="The Broad Institute Genome Sequencing Center for Infectious Disease"/>
            <person name="Wu L."/>
            <person name="Ma J."/>
        </authorList>
    </citation>
    <scope>NUCLEOTIDE SEQUENCE [LARGE SCALE GENOMIC DNA]</scope>
    <source>
        <strain evidence="2 3">CGMCC 1.3239</strain>
    </source>
</reference>
<name>A0ABD5S7S6_9EURY</name>
<evidence type="ECO:0000313" key="3">
    <source>
        <dbReference type="Proteomes" id="UP001596442"/>
    </source>
</evidence>
<sequence length="329" mass="34270">MAHVSIDLPDGERFRGSDRGQLLVVAGLVMAVSLVALVVLLNATIYSENVATRGIEAADGEATEVRVVTVEGVGETIDAVNRAHEGEDPPTDAALADIDELEERLGRSYARRGATVQLDADASRTSGGDRVDTAGKDTSLANATNATSYTVAGNIDGTRGFVLDLEVDSLASSTAGDAADEAFHVVVDPAGNERREVYVYRDDGSDDVVVAAGDGGEDPAVVCTVDPVGADRVSVDVTGERLDGEPCVGLWPSDRLAPGNEHTLEVGNGDAADGVIRATVRPTNTELVTDVDDADTAGAVYDATVDLTYRTAELWFETTLRVAPGEPDA</sequence>
<comment type="caution">
    <text evidence="2">The sequence shown here is derived from an EMBL/GenBank/DDBJ whole genome shotgun (WGS) entry which is preliminary data.</text>
</comment>